<dbReference type="STRING" id="1202772.A0A0A7CP70"/>
<dbReference type="SMART" id="SM00220">
    <property type="entry name" value="S_TKc"/>
    <property type="match status" value="1"/>
</dbReference>
<dbReference type="SUPFAM" id="SSF56112">
    <property type="entry name" value="Protein kinase-like (PK-like)"/>
    <property type="match status" value="1"/>
</dbReference>
<evidence type="ECO:0000256" key="2">
    <source>
        <dbReference type="ARBA" id="ARBA00022741"/>
    </source>
</evidence>
<keyword evidence="10" id="KW-0418">Kinase</keyword>
<sequence length="319" mass="34387">MGSLTPWVAAAAVSASVLLLALRDAAPEAGHKRTATEDDAPTVVGSSSDESSAEERPRYRWMQPPVVLETETFDDIYDIEADSVLGKGSFGTVVTARHRASGRLVAVKRMNNLTSTERAAAINEYALQARLQHPNIVRPVACFAHGDSVQLVLELASGGTLAAASLPLAESNVREIATALLQGLEHCHAAGIVHRDLKPTNVLLHRQGDFRSAQLADFGLAEKTRGRRVPLTDRSGTEEFMAPEVQRRERYGTAVDIYSLGVLLHVLATGQSLGEDRRPAFSARLSAEFQAFVASMLEADARKRPTASALLAHPCLARH</sequence>
<evidence type="ECO:0000313" key="10">
    <source>
        <dbReference type="EMBL" id="OQR86816.1"/>
    </source>
</evidence>
<feature type="signal peptide" evidence="7">
    <location>
        <begin position="1"/>
        <end position="25"/>
    </location>
</feature>
<dbReference type="InterPro" id="IPR008271">
    <property type="entry name" value="Ser/Thr_kinase_AS"/>
</dbReference>
<dbReference type="Gene3D" id="1.10.510.10">
    <property type="entry name" value="Transferase(Phosphotransferase) domain 1"/>
    <property type="match status" value="1"/>
</dbReference>
<evidence type="ECO:0000256" key="1">
    <source>
        <dbReference type="ARBA" id="ARBA00008874"/>
    </source>
</evidence>
<dbReference type="PANTHER" id="PTHR45832:SF22">
    <property type="entry name" value="SERINE_THREONINE-PROTEIN KINASE SAMKA-RELATED"/>
    <property type="match status" value="1"/>
</dbReference>
<dbReference type="GO" id="GO:0004674">
    <property type="term" value="F:protein serine/threonine kinase activity"/>
    <property type="evidence" value="ECO:0007669"/>
    <property type="project" value="UniProtKB-KW"/>
</dbReference>
<dbReference type="GO" id="GO:0005524">
    <property type="term" value="F:ATP binding"/>
    <property type="evidence" value="ECO:0007669"/>
    <property type="project" value="UniProtKB-UniRule"/>
</dbReference>
<dbReference type="InterPro" id="IPR017441">
    <property type="entry name" value="Protein_kinase_ATP_BS"/>
</dbReference>
<feature type="region of interest" description="Disordered" evidence="6">
    <location>
        <begin position="28"/>
        <end position="58"/>
    </location>
</feature>
<gene>
    <name evidence="10" type="ORF">ACHHYP_09922</name>
</gene>
<keyword evidence="5 10" id="KW-0723">Serine/threonine-protein kinase</keyword>
<name>A0A0A7CP70_ACHHY</name>
<dbReference type="OrthoDB" id="10252171at2759"/>
<evidence type="ECO:0000256" key="4">
    <source>
        <dbReference type="PROSITE-ProRule" id="PRU10141"/>
    </source>
</evidence>
<keyword evidence="3 4" id="KW-0067">ATP-binding</keyword>
<keyword evidence="11" id="KW-1185">Reference proteome</keyword>
<dbReference type="InterPro" id="IPR051931">
    <property type="entry name" value="PAK3-like"/>
</dbReference>
<evidence type="ECO:0000256" key="5">
    <source>
        <dbReference type="RuleBase" id="RU000304"/>
    </source>
</evidence>
<dbReference type="InterPro" id="IPR011009">
    <property type="entry name" value="Kinase-like_dom_sf"/>
</dbReference>
<feature type="domain" description="Protein kinase" evidence="8">
    <location>
        <begin position="79"/>
        <end position="316"/>
    </location>
</feature>
<dbReference type="Proteomes" id="UP000243579">
    <property type="component" value="Unassembled WGS sequence"/>
</dbReference>
<dbReference type="PANTHER" id="PTHR45832">
    <property type="entry name" value="SERINE/THREONINE-PROTEIN KINASE SAMKA-RELATED-RELATED"/>
    <property type="match status" value="1"/>
</dbReference>
<evidence type="ECO:0000256" key="3">
    <source>
        <dbReference type="ARBA" id="ARBA00022840"/>
    </source>
</evidence>
<protein>
    <submittedName>
        <fullName evidence="9">Secreted protein</fullName>
    </submittedName>
    <submittedName>
        <fullName evidence="10">Serine/threonine protein kinase</fullName>
    </submittedName>
</protein>
<accession>A0A0A7CP70</accession>
<proteinExistence type="inferred from homology"/>
<dbReference type="PROSITE" id="PS00107">
    <property type="entry name" value="PROTEIN_KINASE_ATP"/>
    <property type="match status" value="1"/>
</dbReference>
<dbReference type="InterPro" id="IPR000719">
    <property type="entry name" value="Prot_kinase_dom"/>
</dbReference>
<keyword evidence="10" id="KW-0808">Transferase</keyword>
<feature type="binding site" evidence="4">
    <location>
        <position position="108"/>
    </location>
    <ligand>
        <name>ATP</name>
        <dbReference type="ChEBI" id="CHEBI:30616"/>
    </ligand>
</feature>
<comment type="similarity">
    <text evidence="1">Belongs to the protein kinase superfamily. STE Ser/Thr protein kinase family. STE20 subfamily.</text>
</comment>
<dbReference type="PROSITE" id="PS00108">
    <property type="entry name" value="PROTEIN_KINASE_ST"/>
    <property type="match status" value="1"/>
</dbReference>
<evidence type="ECO:0000313" key="9">
    <source>
        <dbReference type="EMBL" id="AIG56234.1"/>
    </source>
</evidence>
<dbReference type="CDD" id="cd00180">
    <property type="entry name" value="PKc"/>
    <property type="match status" value="1"/>
</dbReference>
<dbReference type="EMBL" id="JNBR01001482">
    <property type="protein sequence ID" value="OQR86816.1"/>
    <property type="molecule type" value="Genomic_DNA"/>
</dbReference>
<dbReference type="EMBL" id="KM038773">
    <property type="protein sequence ID" value="AIG56234.1"/>
    <property type="molecule type" value="Genomic_DNA"/>
</dbReference>
<keyword evidence="7" id="KW-0732">Signal</keyword>
<organism evidence="9">
    <name type="scientific">Achlya hypogyna</name>
    <name type="common">Oomycete</name>
    <name type="synonym">Protoachlya hypogyna</name>
    <dbReference type="NCBI Taxonomy" id="1202772"/>
    <lineage>
        <taxon>Eukaryota</taxon>
        <taxon>Sar</taxon>
        <taxon>Stramenopiles</taxon>
        <taxon>Oomycota</taxon>
        <taxon>Saprolegniomycetes</taxon>
        <taxon>Saprolegniales</taxon>
        <taxon>Achlyaceae</taxon>
        <taxon>Achlya</taxon>
    </lineage>
</organism>
<evidence type="ECO:0000313" key="11">
    <source>
        <dbReference type="Proteomes" id="UP000243579"/>
    </source>
</evidence>
<evidence type="ECO:0000256" key="6">
    <source>
        <dbReference type="SAM" id="MobiDB-lite"/>
    </source>
</evidence>
<keyword evidence="2 4" id="KW-0547">Nucleotide-binding</keyword>
<reference evidence="9 11" key="1">
    <citation type="journal article" date="2014" name="Genome Biol. Evol.">
        <title>The secreted proteins of Achlya hypogyna and Thraustotheca clavata identify the ancestral oomycete secretome and reveal gene acquisitions by horizontal gene transfer.</title>
        <authorList>
            <person name="Misner I."/>
            <person name="Blouin N."/>
            <person name="Leonard G."/>
            <person name="Richards T.A."/>
            <person name="Lane C.E."/>
        </authorList>
    </citation>
    <scope>NUCLEOTIDE SEQUENCE</scope>
    <source>
        <strain evidence="9 11">ATCC 48635</strain>
    </source>
</reference>
<feature type="chain" id="PRO_5002037132" evidence="7">
    <location>
        <begin position="26"/>
        <end position="319"/>
    </location>
</feature>
<dbReference type="Pfam" id="PF00069">
    <property type="entry name" value="Pkinase"/>
    <property type="match status" value="1"/>
</dbReference>
<evidence type="ECO:0000259" key="8">
    <source>
        <dbReference type="PROSITE" id="PS50011"/>
    </source>
</evidence>
<dbReference type="AlphaFoldDB" id="A0A0A7CP70"/>
<evidence type="ECO:0000256" key="7">
    <source>
        <dbReference type="SAM" id="SignalP"/>
    </source>
</evidence>
<dbReference type="PROSITE" id="PS50011">
    <property type="entry name" value="PROTEIN_KINASE_DOM"/>
    <property type="match status" value="1"/>
</dbReference>